<dbReference type="Proteomes" id="UP000198717">
    <property type="component" value="Unassembled WGS sequence"/>
</dbReference>
<sequence>MPPADTPSTTQRSTTCTARVTGAITATAACPRGSLIHSKQFNTFSFLLDPLEEEPIVLQVRTFVRQKPETGTFTGPSESVDCGVFISSNDRRWDSAHEVGSQTGSCTLTLTAIAAADDGTSNFPVYWAWGTMRARLMELDPTEGSGSVEVELDFSE</sequence>
<accession>A0ABY0N3G2</accession>
<gene>
    <name evidence="1" type="ORF">SAMN04488504_11468</name>
</gene>
<comment type="caution">
    <text evidence="1">The sequence shown here is derived from an EMBL/GenBank/DDBJ whole genome shotgun (WGS) entry which is preliminary data.</text>
</comment>
<evidence type="ECO:0000313" key="1">
    <source>
        <dbReference type="EMBL" id="SDE89226.1"/>
    </source>
</evidence>
<reference evidence="1 2" key="1">
    <citation type="submission" date="2016-10" db="EMBL/GenBank/DDBJ databases">
        <authorList>
            <person name="Varghese N."/>
            <person name="Submissions S."/>
        </authorList>
    </citation>
    <scope>NUCLEOTIDE SEQUENCE [LARGE SCALE GENOMIC DNA]</scope>
    <source>
        <strain evidence="1 2">DSM 2260</strain>
    </source>
</reference>
<name>A0ABY0N3G2_9BACT</name>
<keyword evidence="2" id="KW-1185">Reference proteome</keyword>
<protein>
    <submittedName>
        <fullName evidence="1">Uncharacterized protein</fullName>
    </submittedName>
</protein>
<proteinExistence type="predicted"/>
<organism evidence="1 2">
    <name type="scientific">Myxococcus virescens</name>
    <dbReference type="NCBI Taxonomy" id="83456"/>
    <lineage>
        <taxon>Bacteria</taxon>
        <taxon>Pseudomonadati</taxon>
        <taxon>Myxococcota</taxon>
        <taxon>Myxococcia</taxon>
        <taxon>Myxococcales</taxon>
        <taxon>Cystobacterineae</taxon>
        <taxon>Myxococcaceae</taxon>
        <taxon>Myxococcus</taxon>
    </lineage>
</organism>
<dbReference type="EMBL" id="FNAJ01000014">
    <property type="protein sequence ID" value="SDE89226.1"/>
    <property type="molecule type" value="Genomic_DNA"/>
</dbReference>
<evidence type="ECO:0000313" key="2">
    <source>
        <dbReference type="Proteomes" id="UP000198717"/>
    </source>
</evidence>